<name>A0A0L8HJD1_OCTBM</name>
<dbReference type="AlphaFoldDB" id="A0A0L8HJD1"/>
<proteinExistence type="predicted"/>
<reference evidence="1" key="1">
    <citation type="submission" date="2015-07" db="EMBL/GenBank/DDBJ databases">
        <title>MeaNS - Measles Nucleotide Surveillance Program.</title>
        <authorList>
            <person name="Tran T."/>
            <person name="Druce J."/>
        </authorList>
    </citation>
    <scope>NUCLEOTIDE SEQUENCE</scope>
    <source>
        <strain evidence="1">UCB-OBI-ISO-001</strain>
        <tissue evidence="1">Gonad</tissue>
    </source>
</reference>
<dbReference type="EMBL" id="KQ418002">
    <property type="protein sequence ID" value="KOF89368.1"/>
    <property type="molecule type" value="Genomic_DNA"/>
</dbReference>
<accession>A0A0L8HJD1</accession>
<gene>
    <name evidence="1" type="ORF">OCBIM_22013228mg</name>
</gene>
<organism evidence="1">
    <name type="scientific">Octopus bimaculoides</name>
    <name type="common">California two-spotted octopus</name>
    <dbReference type="NCBI Taxonomy" id="37653"/>
    <lineage>
        <taxon>Eukaryota</taxon>
        <taxon>Metazoa</taxon>
        <taxon>Spiralia</taxon>
        <taxon>Lophotrochozoa</taxon>
        <taxon>Mollusca</taxon>
        <taxon>Cephalopoda</taxon>
        <taxon>Coleoidea</taxon>
        <taxon>Octopodiformes</taxon>
        <taxon>Octopoda</taxon>
        <taxon>Incirrata</taxon>
        <taxon>Octopodidae</taxon>
        <taxon>Octopus</taxon>
    </lineage>
</organism>
<evidence type="ECO:0000313" key="1">
    <source>
        <dbReference type="EMBL" id="KOF89368.1"/>
    </source>
</evidence>
<sequence>MPFLSQAAEKAISMTPYRDCNVFPRHGGSEEGFQKTEGYLLKTCQLRDMLEWLRSRQLTSKSVVLSRIFAIMIFLKFSNLNTESV</sequence>
<protein>
    <submittedName>
        <fullName evidence="1">Uncharacterized protein</fullName>
    </submittedName>
</protein>